<protein>
    <submittedName>
        <fullName evidence="2">Neuropeptide-Like Protein</fullName>
    </submittedName>
</protein>
<gene>
    <name evidence="2 4" type="ORF">C23G10.11</name>
    <name evidence="2" type="ORF">CELE_C23G10.11</name>
</gene>
<evidence type="ECO:0000256" key="1">
    <source>
        <dbReference type="SAM" id="SignalP"/>
    </source>
</evidence>
<evidence type="ECO:0000313" key="4">
    <source>
        <dbReference type="WormBase" id="C23G10.11"/>
    </source>
</evidence>
<dbReference type="Proteomes" id="UP000001940">
    <property type="component" value="Chromosome III"/>
</dbReference>
<keyword evidence="3" id="KW-1185">Reference proteome</keyword>
<dbReference type="Bgee" id="WBGene00016017">
    <property type="expression patterns" value="Expressed in larva and 1 other cell type or tissue"/>
</dbReference>
<organism evidence="2 3">
    <name type="scientific">Caenorhabditis elegans</name>
    <dbReference type="NCBI Taxonomy" id="6239"/>
    <lineage>
        <taxon>Eukaryota</taxon>
        <taxon>Metazoa</taxon>
        <taxon>Ecdysozoa</taxon>
        <taxon>Nematoda</taxon>
        <taxon>Chromadorea</taxon>
        <taxon>Rhabditida</taxon>
        <taxon>Rhabditina</taxon>
        <taxon>Rhabditomorpha</taxon>
        <taxon>Rhabditoidea</taxon>
        <taxon>Rhabditidae</taxon>
        <taxon>Peloderinae</taxon>
        <taxon>Caenorhabditis</taxon>
    </lineage>
</organism>
<dbReference type="PaxDb" id="6239-C23G10.11"/>
<dbReference type="STRING" id="6239.C23G10.11.1"/>
<keyword evidence="1" id="KW-0732">Signal</keyword>
<dbReference type="AlphaFoldDB" id="Q9GYR3"/>
<dbReference type="DIP" id="DIP-26525N"/>
<dbReference type="eggNOG" id="ENOG502TIU8">
    <property type="taxonomic scope" value="Eukaryota"/>
</dbReference>
<dbReference type="FunCoup" id="Q9GYR3">
    <property type="interactions" value="1060"/>
</dbReference>
<dbReference type="GeneID" id="182816"/>
<feature type="signal peptide" evidence="1">
    <location>
        <begin position="1"/>
        <end position="21"/>
    </location>
</feature>
<dbReference type="UCSC" id="C23G10.11">
    <property type="organism name" value="c. elegans"/>
</dbReference>
<name>Q9GYR3_CAEEL</name>
<accession>Q9GYR3</accession>
<dbReference type="AGR" id="WB:WBGene00016017"/>
<evidence type="ECO:0000313" key="3">
    <source>
        <dbReference type="Proteomes" id="UP000001940"/>
    </source>
</evidence>
<feature type="chain" id="PRO_5004330737" evidence="1">
    <location>
        <begin position="22"/>
        <end position="63"/>
    </location>
</feature>
<dbReference type="OMA" id="RDMFTKN"/>
<dbReference type="KEGG" id="cel:CELE_C23G10.11"/>
<reference evidence="2 3" key="1">
    <citation type="journal article" date="1998" name="Science">
        <title>Genome sequence of the nematode C. elegans: a platform for investigating biology.</title>
        <authorList>
            <consortium name="The C. elegans sequencing consortium"/>
            <person name="Sulson J.E."/>
            <person name="Waterston R."/>
        </authorList>
    </citation>
    <scope>NUCLEOTIDE SEQUENCE [LARGE SCALE GENOMIC DNA]</scope>
    <source>
        <strain evidence="2 3">Bristol N2</strain>
    </source>
</reference>
<proteinExistence type="predicted"/>
<dbReference type="PIR" id="T15583">
    <property type="entry name" value="T15583"/>
</dbReference>
<dbReference type="WormBase" id="C23G10.11">
    <property type="protein sequence ID" value="CE04057"/>
    <property type="gene ID" value="WBGene00016017"/>
</dbReference>
<dbReference type="OrthoDB" id="5835769at2759"/>
<dbReference type="HOGENOM" id="CLU_2887838_0_0_1"/>
<sequence>MNLNILAVLLILVVILSECEASTLRDMFTKNIKKRQETTGGMQAAYSKLLPPQVSEWFLRRHF</sequence>
<dbReference type="RefSeq" id="NP_498354.1">
    <property type="nucleotide sequence ID" value="NM_065953.7"/>
</dbReference>
<dbReference type="InParanoid" id="Q9GYR3"/>
<dbReference type="EMBL" id="BX284603">
    <property type="protein sequence ID" value="CCD65305.1"/>
    <property type="molecule type" value="Genomic_DNA"/>
</dbReference>
<dbReference type="CTD" id="182816"/>
<evidence type="ECO:0000313" key="2">
    <source>
        <dbReference type="EMBL" id="CCD65305.1"/>
    </source>
</evidence>